<evidence type="ECO:0000259" key="17">
    <source>
        <dbReference type="Pfam" id="PF01746"/>
    </source>
</evidence>
<protein>
    <recommendedName>
        <fullName evidence="6 15">tRNA (guanine-N(1)-)-methyltransferase</fullName>
        <ecNumber evidence="5 15">2.1.1.228</ecNumber>
    </recommendedName>
    <alternativeName>
        <fullName evidence="12 15">M1G-methyltransferase</fullName>
    </alternativeName>
    <alternativeName>
        <fullName evidence="13 15">tRNA [GM37] methyltransferase</fullName>
    </alternativeName>
</protein>
<evidence type="ECO:0000256" key="12">
    <source>
        <dbReference type="ARBA" id="ARBA00029736"/>
    </source>
</evidence>
<reference evidence="18 19" key="1">
    <citation type="journal article" date="2016" name="Nat. Commun.">
        <title>Thousands of microbial genomes shed light on interconnected biogeochemical processes in an aquifer system.</title>
        <authorList>
            <person name="Anantharaman K."/>
            <person name="Brown C.T."/>
            <person name="Hug L.A."/>
            <person name="Sharon I."/>
            <person name="Castelle C.J."/>
            <person name="Probst A.J."/>
            <person name="Thomas B.C."/>
            <person name="Singh A."/>
            <person name="Wilkins M.J."/>
            <person name="Karaoz U."/>
            <person name="Brodie E.L."/>
            <person name="Williams K.H."/>
            <person name="Hubbard S.S."/>
            <person name="Banfield J.F."/>
        </authorList>
    </citation>
    <scope>NUCLEOTIDE SEQUENCE [LARGE SCALE GENOMIC DNA]</scope>
</reference>
<keyword evidence="8 15" id="KW-0489">Methyltransferase</keyword>
<dbReference type="Gene3D" id="1.10.1270.20">
    <property type="entry name" value="tRNA(m1g37)methyltransferase, domain 2"/>
    <property type="match status" value="1"/>
</dbReference>
<dbReference type="Proteomes" id="UP000178179">
    <property type="component" value="Unassembled WGS sequence"/>
</dbReference>
<gene>
    <name evidence="15" type="primary">trmD</name>
    <name evidence="18" type="ORF">A2119_01445</name>
</gene>
<evidence type="ECO:0000313" key="18">
    <source>
        <dbReference type="EMBL" id="OGY56554.1"/>
    </source>
</evidence>
<dbReference type="EC" id="2.1.1.228" evidence="5 15"/>
<keyword evidence="7 15" id="KW-0963">Cytoplasm</keyword>
<dbReference type="NCBIfam" id="NF000648">
    <property type="entry name" value="PRK00026.1"/>
    <property type="match status" value="1"/>
</dbReference>
<evidence type="ECO:0000256" key="2">
    <source>
        <dbReference type="ARBA" id="ARBA00004496"/>
    </source>
</evidence>
<dbReference type="SUPFAM" id="SSF75217">
    <property type="entry name" value="alpha/beta knot"/>
    <property type="match status" value="1"/>
</dbReference>
<evidence type="ECO:0000256" key="10">
    <source>
        <dbReference type="ARBA" id="ARBA00022691"/>
    </source>
</evidence>
<comment type="caution">
    <text evidence="18">The sequence shown here is derived from an EMBL/GenBank/DDBJ whole genome shotgun (WGS) entry which is preliminary data.</text>
</comment>
<evidence type="ECO:0000256" key="8">
    <source>
        <dbReference type="ARBA" id="ARBA00022603"/>
    </source>
</evidence>
<comment type="subcellular location">
    <subcellularLocation>
        <location evidence="2 15">Cytoplasm</location>
    </subcellularLocation>
</comment>
<comment type="catalytic activity">
    <reaction evidence="14 15">
        <text>guanosine(37) in tRNA + S-adenosyl-L-methionine = N(1)-methylguanosine(37) in tRNA + S-adenosyl-L-homocysteine + H(+)</text>
        <dbReference type="Rhea" id="RHEA:36899"/>
        <dbReference type="Rhea" id="RHEA-COMP:10145"/>
        <dbReference type="Rhea" id="RHEA-COMP:10147"/>
        <dbReference type="ChEBI" id="CHEBI:15378"/>
        <dbReference type="ChEBI" id="CHEBI:57856"/>
        <dbReference type="ChEBI" id="CHEBI:59789"/>
        <dbReference type="ChEBI" id="CHEBI:73542"/>
        <dbReference type="ChEBI" id="CHEBI:74269"/>
        <dbReference type="EC" id="2.1.1.228"/>
    </reaction>
</comment>
<dbReference type="InterPro" id="IPR029026">
    <property type="entry name" value="tRNA_m1G_MTases_N"/>
</dbReference>
<sequence length="223" mass="24490">MTFHILTIFPELFEPYLSESIIGRGIQSGKIKTKIYDLRRFTLSKHYKVDGKAYGGGPGMVLGVEPLSRALSQILKGKSKRKTLVVLTDPSGKSFSNQLAAAWAKKYEHIVVVAGRYEGFDQRIKSVVKNGMGFAVQEISVGPFVVTGGEIPALLMIDATARQIPGVLGKNESLEEARYGVGVSAYTRPEIFKFKGKTYKVPAVLLSGDHGKIDKWRKGRGNK</sequence>
<keyword evidence="11 15" id="KW-0819">tRNA processing</keyword>
<evidence type="ECO:0000313" key="19">
    <source>
        <dbReference type="Proteomes" id="UP000178179"/>
    </source>
</evidence>
<dbReference type="PANTHER" id="PTHR46417:SF1">
    <property type="entry name" value="TRNA (GUANINE-N(1)-)-METHYLTRANSFERASE"/>
    <property type="match status" value="1"/>
</dbReference>
<evidence type="ECO:0000256" key="15">
    <source>
        <dbReference type="HAMAP-Rule" id="MF_00605"/>
    </source>
</evidence>
<comment type="caution">
    <text evidence="15">Lacks conserved residue(s) required for the propagation of feature annotation.</text>
</comment>
<evidence type="ECO:0000256" key="6">
    <source>
        <dbReference type="ARBA" id="ARBA00014679"/>
    </source>
</evidence>
<dbReference type="Pfam" id="PF01746">
    <property type="entry name" value="tRNA_m1G_MT"/>
    <property type="match status" value="1"/>
</dbReference>
<dbReference type="GO" id="GO:0052906">
    <property type="term" value="F:tRNA (guanine(37)-N1)-methyltransferase activity"/>
    <property type="evidence" value="ECO:0007669"/>
    <property type="project" value="UniProtKB-UniRule"/>
</dbReference>
<evidence type="ECO:0000256" key="7">
    <source>
        <dbReference type="ARBA" id="ARBA00022490"/>
    </source>
</evidence>
<dbReference type="GO" id="GO:0002939">
    <property type="term" value="P:tRNA N1-guanine methylation"/>
    <property type="evidence" value="ECO:0007669"/>
    <property type="project" value="TreeGrafter"/>
</dbReference>
<dbReference type="PANTHER" id="PTHR46417">
    <property type="entry name" value="TRNA (GUANINE-N(1)-)-METHYLTRANSFERASE"/>
    <property type="match status" value="1"/>
</dbReference>
<evidence type="ECO:0000256" key="11">
    <source>
        <dbReference type="ARBA" id="ARBA00022694"/>
    </source>
</evidence>
<evidence type="ECO:0000256" key="16">
    <source>
        <dbReference type="PIRSR" id="PIRSR000386-1"/>
    </source>
</evidence>
<dbReference type="HAMAP" id="MF_00605">
    <property type="entry name" value="TrmD"/>
    <property type="match status" value="1"/>
</dbReference>
<accession>A0A1G1YW55</accession>
<feature type="domain" description="tRNA methyltransferase TRMD/TRM10-type" evidence="17">
    <location>
        <begin position="1"/>
        <end position="219"/>
    </location>
</feature>
<dbReference type="Gene3D" id="3.40.1280.10">
    <property type="match status" value="1"/>
</dbReference>
<comment type="function">
    <text evidence="1 15">Specifically methylates guanosine-37 in various tRNAs.</text>
</comment>
<dbReference type="EMBL" id="MHIS01000013">
    <property type="protein sequence ID" value="OGY56554.1"/>
    <property type="molecule type" value="Genomic_DNA"/>
</dbReference>
<proteinExistence type="inferred from homology"/>
<evidence type="ECO:0000256" key="14">
    <source>
        <dbReference type="ARBA" id="ARBA00047783"/>
    </source>
</evidence>
<keyword evidence="10 15" id="KW-0949">S-adenosyl-L-methionine</keyword>
<evidence type="ECO:0000256" key="4">
    <source>
        <dbReference type="ARBA" id="ARBA00011738"/>
    </source>
</evidence>
<dbReference type="InterPro" id="IPR002649">
    <property type="entry name" value="tRNA_m1G_MeTrfase_TrmD"/>
</dbReference>
<name>A0A1G1YW55_9BACT</name>
<dbReference type="InterPro" id="IPR023148">
    <property type="entry name" value="tRNA_m1G_MeTrfase_C_sf"/>
</dbReference>
<evidence type="ECO:0000256" key="9">
    <source>
        <dbReference type="ARBA" id="ARBA00022679"/>
    </source>
</evidence>
<dbReference type="GO" id="GO:0005829">
    <property type="term" value="C:cytosol"/>
    <property type="evidence" value="ECO:0007669"/>
    <property type="project" value="TreeGrafter"/>
</dbReference>
<keyword evidence="9 15" id="KW-0808">Transferase</keyword>
<dbReference type="InterPro" id="IPR029028">
    <property type="entry name" value="Alpha/beta_knot_MTases"/>
</dbReference>
<comment type="similarity">
    <text evidence="3 15">Belongs to the RNA methyltransferase TrmD family.</text>
</comment>
<dbReference type="PIRSF" id="PIRSF000386">
    <property type="entry name" value="tRNA_mtase"/>
    <property type="match status" value="1"/>
</dbReference>
<evidence type="ECO:0000256" key="13">
    <source>
        <dbReference type="ARBA" id="ARBA00033392"/>
    </source>
</evidence>
<evidence type="ECO:0000256" key="3">
    <source>
        <dbReference type="ARBA" id="ARBA00007630"/>
    </source>
</evidence>
<dbReference type="AlphaFoldDB" id="A0A1G1YW55"/>
<feature type="binding site" evidence="15 16">
    <location>
        <position position="115"/>
    </location>
    <ligand>
        <name>S-adenosyl-L-methionine</name>
        <dbReference type="ChEBI" id="CHEBI:59789"/>
    </ligand>
</feature>
<comment type="subunit">
    <text evidence="4 15">Homodimer.</text>
</comment>
<evidence type="ECO:0000256" key="1">
    <source>
        <dbReference type="ARBA" id="ARBA00002634"/>
    </source>
</evidence>
<organism evidence="18 19">
    <name type="scientific">Candidatus Colwellbacteria bacterium GWA2_46_10</name>
    <dbReference type="NCBI Taxonomy" id="1797684"/>
    <lineage>
        <taxon>Bacteria</taxon>
        <taxon>Candidatus Colwelliibacteriota</taxon>
    </lineage>
</organism>
<evidence type="ECO:0000256" key="5">
    <source>
        <dbReference type="ARBA" id="ARBA00012807"/>
    </source>
</evidence>
<dbReference type="InterPro" id="IPR016009">
    <property type="entry name" value="tRNA_MeTrfase_TRMD/TRM10"/>
</dbReference>